<dbReference type="AlphaFoldDB" id="A0A0V0SK20"/>
<dbReference type="Proteomes" id="UP000054630">
    <property type="component" value="Unassembled WGS sequence"/>
</dbReference>
<comment type="caution">
    <text evidence="1">The sequence shown here is derived from an EMBL/GenBank/DDBJ whole genome shotgun (WGS) entry which is preliminary data.</text>
</comment>
<name>A0A0V0SK20_9BILA</name>
<proteinExistence type="predicted"/>
<reference evidence="1 2" key="1">
    <citation type="submission" date="2015-01" db="EMBL/GenBank/DDBJ databases">
        <title>Evolution of Trichinella species and genotypes.</title>
        <authorList>
            <person name="Korhonen P.K."/>
            <person name="Edoardo P."/>
            <person name="Giuseppe L.R."/>
            <person name="Gasser R.B."/>
        </authorList>
    </citation>
    <scope>NUCLEOTIDE SEQUENCE [LARGE SCALE GENOMIC DNA]</scope>
    <source>
        <strain evidence="1">ISS37</strain>
    </source>
</reference>
<sequence length="69" mass="8020">MEPNKKYFIFSAEWNETSAEWLLELKCRTTVSSTDFGFCFSNFSFLFSNFSIFLKNITKGRYASTTGEC</sequence>
<gene>
    <name evidence="1" type="ORF">T07_9147</name>
</gene>
<organism evidence="1 2">
    <name type="scientific">Trichinella nelsoni</name>
    <dbReference type="NCBI Taxonomy" id="6336"/>
    <lineage>
        <taxon>Eukaryota</taxon>
        <taxon>Metazoa</taxon>
        <taxon>Ecdysozoa</taxon>
        <taxon>Nematoda</taxon>
        <taxon>Enoplea</taxon>
        <taxon>Dorylaimia</taxon>
        <taxon>Trichinellida</taxon>
        <taxon>Trichinellidae</taxon>
        <taxon>Trichinella</taxon>
    </lineage>
</organism>
<protein>
    <submittedName>
        <fullName evidence="1">Uncharacterized protein</fullName>
    </submittedName>
</protein>
<evidence type="ECO:0000313" key="1">
    <source>
        <dbReference type="EMBL" id="KRX27034.1"/>
    </source>
</evidence>
<dbReference type="EMBL" id="JYDL01000005">
    <property type="protein sequence ID" value="KRX27034.1"/>
    <property type="molecule type" value="Genomic_DNA"/>
</dbReference>
<accession>A0A0V0SK20</accession>
<evidence type="ECO:0000313" key="2">
    <source>
        <dbReference type="Proteomes" id="UP000054630"/>
    </source>
</evidence>
<keyword evidence="2" id="KW-1185">Reference proteome</keyword>